<keyword evidence="4" id="KW-0325">Glycoprotein</keyword>
<feature type="signal peptide" evidence="14">
    <location>
        <begin position="1"/>
        <end position="21"/>
    </location>
</feature>
<evidence type="ECO:0000256" key="2">
    <source>
        <dbReference type="ARBA" id="ARBA00004609"/>
    </source>
</evidence>
<dbReference type="InterPro" id="IPR002509">
    <property type="entry name" value="NODB_dom"/>
</dbReference>
<organism evidence="16 17">
    <name type="scientific">Marasmius tenuissimus</name>
    <dbReference type="NCBI Taxonomy" id="585030"/>
    <lineage>
        <taxon>Eukaryota</taxon>
        <taxon>Fungi</taxon>
        <taxon>Dikarya</taxon>
        <taxon>Basidiomycota</taxon>
        <taxon>Agaricomycotina</taxon>
        <taxon>Agaricomycetes</taxon>
        <taxon>Agaricomycetidae</taxon>
        <taxon>Agaricales</taxon>
        <taxon>Marasmiineae</taxon>
        <taxon>Marasmiaceae</taxon>
        <taxon>Marasmius</taxon>
    </lineage>
</organism>
<evidence type="ECO:0000256" key="11">
    <source>
        <dbReference type="ARBA" id="ARBA00023326"/>
    </source>
</evidence>
<dbReference type="InterPro" id="IPR011330">
    <property type="entry name" value="Glyco_hydro/deAcase_b/a-brl"/>
</dbReference>
<keyword evidence="14" id="KW-0732">Signal</keyword>
<reference evidence="16 17" key="1">
    <citation type="submission" date="2024-05" db="EMBL/GenBank/DDBJ databases">
        <title>A draft genome resource for the thread blight pathogen Marasmius tenuissimus strain MS-2.</title>
        <authorList>
            <person name="Yulfo-Soto G.E."/>
            <person name="Baruah I.K."/>
            <person name="Amoako-Attah I."/>
            <person name="Bukari Y."/>
            <person name="Meinhardt L.W."/>
            <person name="Bailey B.A."/>
            <person name="Cohen S.P."/>
        </authorList>
    </citation>
    <scope>NUCLEOTIDE SEQUENCE [LARGE SCALE GENOMIC DNA]</scope>
    <source>
        <strain evidence="16 17">MS-2</strain>
    </source>
</reference>
<evidence type="ECO:0000256" key="14">
    <source>
        <dbReference type="SAM" id="SignalP"/>
    </source>
</evidence>
<evidence type="ECO:0000259" key="15">
    <source>
        <dbReference type="PROSITE" id="PS51677"/>
    </source>
</evidence>
<dbReference type="PROSITE" id="PS51677">
    <property type="entry name" value="NODB"/>
    <property type="match status" value="1"/>
</dbReference>
<proteinExistence type="predicted"/>
<dbReference type="Pfam" id="PF01522">
    <property type="entry name" value="Polysacc_deac_1"/>
    <property type="match status" value="1"/>
</dbReference>
<evidence type="ECO:0000256" key="9">
    <source>
        <dbReference type="ARBA" id="ARBA00023288"/>
    </source>
</evidence>
<evidence type="ECO:0000256" key="12">
    <source>
        <dbReference type="ARBA" id="ARBA00024056"/>
    </source>
</evidence>
<dbReference type="PANTHER" id="PTHR10587">
    <property type="entry name" value="GLYCOSYL TRANSFERASE-RELATED"/>
    <property type="match status" value="1"/>
</dbReference>
<accession>A0ABR3AAQ9</accession>
<keyword evidence="6" id="KW-0472">Membrane</keyword>
<sequence>MASFLLKPALFIAAAVNVANSLVIHDHNHEPIQRRYFDTWYQPEDHFSHALFKRGPPAGTDGASYPQVGSDDWSHKYPAMGVTPGTDHTPQEWLAQLKIAQDAGKIPNIPTASLNNGMPTYQGVDAGGPQICSSTYQCHASDVVYDSPANVFAISFDDGPLPPTPTLVDFLQKNNEIGTHFMIGSNILGNPNQFQAVFNYGGDCAVHTWSHPYMTTLSNEQIVAELGWTMQIIHDSTGGRVPKVWRPPYGDSDHRVRSIAKEVFGMTTVIWNQDSADWQISAGKQSIQGISQSYDQWLTGSKDHGLMILEHELSDQTVQAFMENYPKIKSNGWETASLARIVSGAEPYQNVLGDQVAPASIYLNNGTMASPTSTSASTSSTSSASSTSSESSKATVAANASHSNSATPSWKAIFSVASTLLSVAVPCLLSILP</sequence>
<dbReference type="EMBL" id="JBBXMP010000005">
    <property type="protein sequence ID" value="KAL0070768.1"/>
    <property type="molecule type" value="Genomic_DNA"/>
</dbReference>
<evidence type="ECO:0000256" key="13">
    <source>
        <dbReference type="ARBA" id="ARBA00048494"/>
    </source>
</evidence>
<comment type="subcellular location">
    <subcellularLocation>
        <location evidence="2">Cell membrane</location>
        <topology evidence="2">Lipid-anchor</topology>
        <topology evidence="2">GPI-anchor</topology>
    </subcellularLocation>
</comment>
<evidence type="ECO:0000313" key="17">
    <source>
        <dbReference type="Proteomes" id="UP001437256"/>
    </source>
</evidence>
<comment type="cofactor">
    <cofactor evidence="1">
        <name>Co(2+)</name>
        <dbReference type="ChEBI" id="CHEBI:48828"/>
    </cofactor>
</comment>
<dbReference type="SUPFAM" id="SSF88713">
    <property type="entry name" value="Glycoside hydrolase/deacetylase"/>
    <property type="match status" value="1"/>
</dbReference>
<dbReference type="EC" id="3.5.1.41" evidence="12"/>
<dbReference type="InterPro" id="IPR050248">
    <property type="entry name" value="Polysacc_deacetylase_ArnD"/>
</dbReference>
<keyword evidence="11" id="KW-0624">Polysaccharide degradation</keyword>
<protein>
    <recommendedName>
        <fullName evidence="12">chitin deacetylase</fullName>
        <ecNumber evidence="12">3.5.1.41</ecNumber>
    </recommendedName>
</protein>
<keyword evidence="4" id="KW-0336">GPI-anchor</keyword>
<keyword evidence="10" id="KW-0961">Cell wall biogenesis/degradation</keyword>
<evidence type="ECO:0000256" key="7">
    <source>
        <dbReference type="ARBA" id="ARBA00023277"/>
    </source>
</evidence>
<comment type="caution">
    <text evidence="16">The sequence shown here is derived from an EMBL/GenBank/DDBJ whole genome shotgun (WGS) entry which is preliminary data.</text>
</comment>
<keyword evidence="8" id="KW-0170">Cobalt</keyword>
<feature type="domain" description="NodB homology" evidence="15">
    <location>
        <begin position="150"/>
        <end position="336"/>
    </location>
</feature>
<evidence type="ECO:0000256" key="1">
    <source>
        <dbReference type="ARBA" id="ARBA00001941"/>
    </source>
</evidence>
<feature type="chain" id="PRO_5045477286" description="chitin deacetylase" evidence="14">
    <location>
        <begin position="22"/>
        <end position="433"/>
    </location>
</feature>
<evidence type="ECO:0000256" key="5">
    <source>
        <dbReference type="ARBA" id="ARBA00023024"/>
    </source>
</evidence>
<keyword evidence="9" id="KW-0449">Lipoprotein</keyword>
<dbReference type="PANTHER" id="PTHR10587:SF135">
    <property type="entry name" value="CHITIN DEACETYLASE 3"/>
    <property type="match status" value="1"/>
</dbReference>
<keyword evidence="17" id="KW-1185">Reference proteome</keyword>
<evidence type="ECO:0000256" key="6">
    <source>
        <dbReference type="ARBA" id="ARBA00023136"/>
    </source>
</evidence>
<evidence type="ECO:0000313" key="16">
    <source>
        <dbReference type="EMBL" id="KAL0070768.1"/>
    </source>
</evidence>
<keyword evidence="7" id="KW-0119">Carbohydrate metabolism</keyword>
<keyword evidence="3" id="KW-1003">Cell membrane</keyword>
<name>A0ABR3AAQ9_9AGAR</name>
<evidence type="ECO:0000256" key="8">
    <source>
        <dbReference type="ARBA" id="ARBA00023285"/>
    </source>
</evidence>
<keyword evidence="5" id="KW-0146">Chitin degradation</keyword>
<comment type="catalytic activity">
    <reaction evidence="13">
        <text>[(1-&gt;4)-N-acetyl-beta-D-glucosaminyl](n) + n H2O = chitosan + n acetate</text>
        <dbReference type="Rhea" id="RHEA:10464"/>
        <dbReference type="Rhea" id="RHEA-COMP:9593"/>
        <dbReference type="Rhea" id="RHEA-COMP:9597"/>
        <dbReference type="ChEBI" id="CHEBI:15377"/>
        <dbReference type="ChEBI" id="CHEBI:17029"/>
        <dbReference type="ChEBI" id="CHEBI:30089"/>
        <dbReference type="ChEBI" id="CHEBI:57704"/>
        <dbReference type="EC" id="3.5.1.41"/>
    </reaction>
    <physiologicalReaction direction="left-to-right" evidence="13">
        <dbReference type="Rhea" id="RHEA:10465"/>
    </physiologicalReaction>
</comment>
<evidence type="ECO:0000256" key="10">
    <source>
        <dbReference type="ARBA" id="ARBA00023316"/>
    </source>
</evidence>
<dbReference type="Proteomes" id="UP001437256">
    <property type="component" value="Unassembled WGS sequence"/>
</dbReference>
<evidence type="ECO:0000256" key="3">
    <source>
        <dbReference type="ARBA" id="ARBA00022475"/>
    </source>
</evidence>
<gene>
    <name evidence="16" type="ORF">AAF712_001989</name>
</gene>
<dbReference type="Gene3D" id="3.20.20.370">
    <property type="entry name" value="Glycoside hydrolase/deacetylase"/>
    <property type="match status" value="1"/>
</dbReference>
<evidence type="ECO:0000256" key="4">
    <source>
        <dbReference type="ARBA" id="ARBA00022622"/>
    </source>
</evidence>